<evidence type="ECO:0000256" key="1">
    <source>
        <dbReference type="SAM" id="Phobius"/>
    </source>
</evidence>
<keyword evidence="1" id="KW-1133">Transmembrane helix</keyword>
<evidence type="ECO:0000313" key="2">
    <source>
        <dbReference type="EnsemblPlants" id="TuG1812G0100001029.01.T02.cds366684"/>
    </source>
</evidence>
<keyword evidence="3" id="KW-1185">Reference proteome</keyword>
<dbReference type="EnsemblPlants" id="TuG1812G0100001029.01.T02">
    <property type="protein sequence ID" value="TuG1812G0100001029.01.T02.cds366684"/>
    <property type="gene ID" value="TuG1812G0100001029.01"/>
</dbReference>
<feature type="transmembrane region" description="Helical" evidence="1">
    <location>
        <begin position="6"/>
        <end position="28"/>
    </location>
</feature>
<proteinExistence type="predicted"/>
<sequence>MENSLLLFNFIYVVNILIKGFSHVRKLYSHKTEYWSMELEAVSFNSYELVFLYLFRASIQIIDVCISPVCSIILCLML</sequence>
<dbReference type="AlphaFoldDB" id="A0A8R7JYG1"/>
<keyword evidence="1" id="KW-0472">Membrane</keyword>
<dbReference type="EnsemblPlants" id="TuG1812G0100001029.01.T01">
    <property type="protein sequence ID" value="TuG1812G0100001029.01.T01.cds366686"/>
    <property type="gene ID" value="TuG1812G0100001029.01"/>
</dbReference>
<reference evidence="2" key="3">
    <citation type="submission" date="2022-06" db="UniProtKB">
        <authorList>
            <consortium name="EnsemblPlants"/>
        </authorList>
    </citation>
    <scope>IDENTIFICATION</scope>
</reference>
<dbReference type="Gramene" id="TuG1812G0100001029.01.T02">
    <property type="protein sequence ID" value="TuG1812G0100001029.01.T02.cds366684"/>
    <property type="gene ID" value="TuG1812G0100001029.01"/>
</dbReference>
<feature type="transmembrane region" description="Helical" evidence="1">
    <location>
        <begin position="49"/>
        <end position="74"/>
    </location>
</feature>
<keyword evidence="1" id="KW-0812">Transmembrane</keyword>
<name>A0A8R7JYG1_TRIUA</name>
<dbReference type="Gramene" id="TuG1812G0100001029.01.T01">
    <property type="protein sequence ID" value="TuG1812G0100001029.01.T01.cds366686"/>
    <property type="gene ID" value="TuG1812G0100001029.01"/>
</dbReference>
<reference evidence="2" key="2">
    <citation type="submission" date="2018-03" db="EMBL/GenBank/DDBJ databases">
        <title>The Triticum urartu genome reveals the dynamic nature of wheat genome evolution.</title>
        <authorList>
            <person name="Ling H."/>
            <person name="Ma B."/>
            <person name="Shi X."/>
            <person name="Liu H."/>
            <person name="Dong L."/>
            <person name="Sun H."/>
            <person name="Cao Y."/>
            <person name="Gao Q."/>
            <person name="Zheng S."/>
            <person name="Li Y."/>
            <person name="Yu Y."/>
            <person name="Du H."/>
            <person name="Qi M."/>
            <person name="Li Y."/>
            <person name="Yu H."/>
            <person name="Cui Y."/>
            <person name="Wang N."/>
            <person name="Chen C."/>
            <person name="Wu H."/>
            <person name="Zhao Y."/>
            <person name="Zhang J."/>
            <person name="Li Y."/>
            <person name="Zhou W."/>
            <person name="Zhang B."/>
            <person name="Hu W."/>
            <person name="Eijk M."/>
            <person name="Tang J."/>
            <person name="Witsenboer H."/>
            <person name="Zhao S."/>
            <person name="Li Z."/>
            <person name="Zhang A."/>
            <person name="Wang D."/>
            <person name="Liang C."/>
        </authorList>
    </citation>
    <scope>NUCLEOTIDE SEQUENCE [LARGE SCALE GENOMIC DNA]</scope>
    <source>
        <strain evidence="2">cv. G1812</strain>
    </source>
</reference>
<reference evidence="3" key="1">
    <citation type="journal article" date="2013" name="Nature">
        <title>Draft genome of the wheat A-genome progenitor Triticum urartu.</title>
        <authorList>
            <person name="Ling H.Q."/>
            <person name="Zhao S."/>
            <person name="Liu D."/>
            <person name="Wang J."/>
            <person name="Sun H."/>
            <person name="Zhang C."/>
            <person name="Fan H."/>
            <person name="Li D."/>
            <person name="Dong L."/>
            <person name="Tao Y."/>
            <person name="Gao C."/>
            <person name="Wu H."/>
            <person name="Li Y."/>
            <person name="Cui Y."/>
            <person name="Guo X."/>
            <person name="Zheng S."/>
            <person name="Wang B."/>
            <person name="Yu K."/>
            <person name="Liang Q."/>
            <person name="Yang W."/>
            <person name="Lou X."/>
            <person name="Chen J."/>
            <person name="Feng M."/>
            <person name="Jian J."/>
            <person name="Zhang X."/>
            <person name="Luo G."/>
            <person name="Jiang Y."/>
            <person name="Liu J."/>
            <person name="Wang Z."/>
            <person name="Sha Y."/>
            <person name="Zhang B."/>
            <person name="Wu H."/>
            <person name="Tang D."/>
            <person name="Shen Q."/>
            <person name="Xue P."/>
            <person name="Zou S."/>
            <person name="Wang X."/>
            <person name="Liu X."/>
            <person name="Wang F."/>
            <person name="Yang Y."/>
            <person name="An X."/>
            <person name="Dong Z."/>
            <person name="Zhang K."/>
            <person name="Zhang X."/>
            <person name="Luo M.C."/>
            <person name="Dvorak J."/>
            <person name="Tong Y."/>
            <person name="Wang J."/>
            <person name="Yang H."/>
            <person name="Li Z."/>
            <person name="Wang D."/>
            <person name="Zhang A."/>
            <person name="Wang J."/>
        </authorList>
    </citation>
    <scope>NUCLEOTIDE SEQUENCE</scope>
    <source>
        <strain evidence="3">cv. G1812</strain>
    </source>
</reference>
<evidence type="ECO:0000313" key="3">
    <source>
        <dbReference type="Proteomes" id="UP000015106"/>
    </source>
</evidence>
<protein>
    <submittedName>
        <fullName evidence="2">Uncharacterized protein</fullName>
    </submittedName>
</protein>
<accession>A0A8R7JYG1</accession>
<organism evidence="2 3">
    <name type="scientific">Triticum urartu</name>
    <name type="common">Red wild einkorn</name>
    <name type="synonym">Crithodium urartu</name>
    <dbReference type="NCBI Taxonomy" id="4572"/>
    <lineage>
        <taxon>Eukaryota</taxon>
        <taxon>Viridiplantae</taxon>
        <taxon>Streptophyta</taxon>
        <taxon>Embryophyta</taxon>
        <taxon>Tracheophyta</taxon>
        <taxon>Spermatophyta</taxon>
        <taxon>Magnoliopsida</taxon>
        <taxon>Liliopsida</taxon>
        <taxon>Poales</taxon>
        <taxon>Poaceae</taxon>
        <taxon>BOP clade</taxon>
        <taxon>Pooideae</taxon>
        <taxon>Triticodae</taxon>
        <taxon>Triticeae</taxon>
        <taxon>Triticinae</taxon>
        <taxon>Triticum</taxon>
    </lineage>
</organism>
<dbReference type="Proteomes" id="UP000015106">
    <property type="component" value="Chromosome 1"/>
</dbReference>